<keyword evidence="14" id="KW-0460">Magnesium</keyword>
<sequence length="1311" mass="147815">MTDQKEKGTSNVDADDIATSSRIRRQLETESLGLSLTPHLDKDGSNFHQWLRGLCRLIENIFDCESYFSLLEKDNNRSRNRQIRTFIEKSIHPDLRCHADDEDEARKLFGFLRDRFDRLSWSKVMNLWGDLINGPDPLQDINGCYSEIQSLIRRLKAAIPGGFTEDNLLAIIFHYRCNQYFNDIANALDGKLAINRSAVIMPKEVLEIAERMMKRSNSSNQPVIMAATSSMAGKQLGGAAPKSRPQLNARSEEWILRNITPDKPCFWCFEWGHWKQDCPVRLAGKPKCSDPRLKNPGLKLKKSTFLSHPALAKVEVFGDEDYFEAHVAAVEDMKAFAELVLLDSGATHHVTSNRSLFRDFQPINISLSVATAAKYPVVGVGTVVFGVKGGTIVLRRTLFCPDISGTVLSLGRFQRCDGGVKFVDGVFQLIQDNVIYNSKLLRDRWYVEMVPRPSCSAMKTCSFDPNLLHQRFVHFSLRMIARMQKLDAVKGLPPKPWPSVDRLCESCSFAKSTHRPFKCESRGIVKAPGDVIVIDLVGPFPISVQRHLYGLVIQDHYSSLVSFLPLRSKGEATKAVLGWLRSFGVLSGHKVKRVRSDNAGEFTSNAFEDGLLDLGITHKRTIPYEHHHNGKVERVNRTLSEAARAIMLEKNVDVGLWPWAFRHVAWVFNWTLHADFVQTPWELVTGSKPNISILRVFGCVAYVHDPLHKKDLAAKSRKLIYMGVAQDAKGWLFWCPVKKIFVKSSSAVFDERGMWGKDRASEAIIKSINIERVEDDSMIREIEAQDNLFSLMSMDMHMGSGAPVSYNEAMKSDQRMQWEAAMKEELNSLEEMQVWQEVSPQGIKNVLGSRWVYALKMNDAGDIVRFKARAVVQGHRQIKGINFEETFAPTPTFQSLRGLLAIASAYKWQAATFDVKTAYLNSHLEEEVYIRPPPGKIVNVPGNILRLKQAVYGLKQAARCWWMHIAGILREIGFTPNEGDQSTYSYSCGGDTALLWIHVDDGILVANTQELMARLRDKLSVSLQLKWDVDLHSIVGIDVQRVGQQFRLSQRHLIKKLLVGHTNNFSPKQPLPNLELKSEPARQADRAYLSKVGMILYLAQATRPDVMFAINYLARFSVATNERHWGALNHLISYLAGTIDDALVIESDLGRKAAEMFVDANWGGEGLRSQHGFIGLMWGAPVMWNSKRQSCIASSTFQAEYMALAFGAKSFSWVIDNFSCVLKGCVPTLYSDNMAAIKVASNDGSRKRARHIEREFHIINEMVVKGKVVILWVKSCQQLADIFTKNLGSNKVETFKSRIHCGPIFVEGSVN</sequence>
<dbReference type="InterPro" id="IPR043502">
    <property type="entry name" value="DNA/RNA_pol_sf"/>
</dbReference>
<evidence type="ECO:0000256" key="18">
    <source>
        <dbReference type="ARBA" id="ARBA00022932"/>
    </source>
</evidence>
<keyword evidence="13" id="KW-0067">ATP-binding</keyword>
<gene>
    <name evidence="25" type="ORF">O181_032902</name>
</gene>
<dbReference type="GO" id="GO:0004519">
    <property type="term" value="F:endonuclease activity"/>
    <property type="evidence" value="ECO:0007669"/>
    <property type="project" value="UniProtKB-KW"/>
</dbReference>
<dbReference type="InterPro" id="IPR054722">
    <property type="entry name" value="PolX-like_BBD"/>
</dbReference>
<feature type="domain" description="Integrase catalytic" evidence="24">
    <location>
        <begin position="524"/>
        <end position="688"/>
    </location>
</feature>
<keyword evidence="17" id="KW-0695">RNA-directed DNA polymerase</keyword>
<name>A0A9Q3D3I0_9BASI</name>
<keyword evidence="11" id="KW-0255">Endonuclease</keyword>
<keyword evidence="18" id="KW-0808">Transferase</keyword>
<evidence type="ECO:0000256" key="5">
    <source>
        <dbReference type="ARBA" id="ARBA00022670"/>
    </source>
</evidence>
<protein>
    <recommendedName>
        <fullName evidence="24">Integrase catalytic domain-containing protein</fullName>
    </recommendedName>
</protein>
<evidence type="ECO:0000256" key="16">
    <source>
        <dbReference type="ARBA" id="ARBA00022908"/>
    </source>
</evidence>
<evidence type="ECO:0000256" key="14">
    <source>
        <dbReference type="ARBA" id="ARBA00022842"/>
    </source>
</evidence>
<dbReference type="InterPro" id="IPR057670">
    <property type="entry name" value="SH3_retrovirus"/>
</dbReference>
<keyword evidence="3" id="KW-1188">Viral release from host cell</keyword>
<evidence type="ECO:0000256" key="20">
    <source>
        <dbReference type="ARBA" id="ARBA00023172"/>
    </source>
</evidence>
<dbReference type="GO" id="GO:0005634">
    <property type="term" value="C:nucleus"/>
    <property type="evidence" value="ECO:0007669"/>
    <property type="project" value="UniProtKB-ARBA"/>
</dbReference>
<dbReference type="SUPFAM" id="SSF56672">
    <property type="entry name" value="DNA/RNA polymerases"/>
    <property type="match status" value="1"/>
</dbReference>
<evidence type="ECO:0000256" key="23">
    <source>
        <dbReference type="ARBA" id="ARBA00049244"/>
    </source>
</evidence>
<keyword evidence="15" id="KW-0694">RNA-binding</keyword>
<dbReference type="Pfam" id="PF22936">
    <property type="entry name" value="Pol_BBD"/>
    <property type="match status" value="1"/>
</dbReference>
<dbReference type="SUPFAM" id="SSF53098">
    <property type="entry name" value="Ribonuclease H-like"/>
    <property type="match status" value="1"/>
</dbReference>
<keyword evidence="2" id="KW-0815">Transposition</keyword>
<keyword evidence="6" id="KW-0548">Nucleotidyltransferase</keyword>
<dbReference type="Pfam" id="PF00665">
    <property type="entry name" value="rve"/>
    <property type="match status" value="1"/>
</dbReference>
<evidence type="ECO:0000256" key="19">
    <source>
        <dbReference type="ARBA" id="ARBA00023113"/>
    </source>
</evidence>
<dbReference type="InterPro" id="IPR001584">
    <property type="entry name" value="Integrase_cat-core"/>
</dbReference>
<dbReference type="GO" id="GO:0005524">
    <property type="term" value="F:ATP binding"/>
    <property type="evidence" value="ECO:0007669"/>
    <property type="project" value="UniProtKB-KW"/>
</dbReference>
<dbReference type="Gene3D" id="3.30.420.10">
    <property type="entry name" value="Ribonuclease H-like superfamily/Ribonuclease H"/>
    <property type="match status" value="1"/>
</dbReference>
<evidence type="ECO:0000256" key="15">
    <source>
        <dbReference type="ARBA" id="ARBA00022884"/>
    </source>
</evidence>
<dbReference type="GO" id="GO:0006397">
    <property type="term" value="P:mRNA processing"/>
    <property type="evidence" value="ECO:0007669"/>
    <property type="project" value="UniProtKB-KW"/>
</dbReference>
<dbReference type="InterPro" id="IPR013103">
    <property type="entry name" value="RVT_2"/>
</dbReference>
<evidence type="ECO:0000256" key="4">
    <source>
        <dbReference type="ARBA" id="ARBA00022664"/>
    </source>
</evidence>
<evidence type="ECO:0000256" key="9">
    <source>
        <dbReference type="ARBA" id="ARBA00022741"/>
    </source>
</evidence>
<dbReference type="GO" id="GO:0003964">
    <property type="term" value="F:RNA-directed DNA polymerase activity"/>
    <property type="evidence" value="ECO:0007669"/>
    <property type="project" value="UniProtKB-KW"/>
</dbReference>
<evidence type="ECO:0000256" key="11">
    <source>
        <dbReference type="ARBA" id="ARBA00022759"/>
    </source>
</evidence>
<evidence type="ECO:0000313" key="26">
    <source>
        <dbReference type="Proteomes" id="UP000765509"/>
    </source>
</evidence>
<comment type="catalytic activity">
    <reaction evidence="22">
        <text>DNA(n) + a 2'-deoxyribonucleoside 5'-triphosphate = DNA(n+1) + diphosphate</text>
        <dbReference type="Rhea" id="RHEA:22508"/>
        <dbReference type="Rhea" id="RHEA-COMP:17339"/>
        <dbReference type="Rhea" id="RHEA-COMP:17340"/>
        <dbReference type="ChEBI" id="CHEBI:33019"/>
        <dbReference type="ChEBI" id="CHEBI:61560"/>
        <dbReference type="ChEBI" id="CHEBI:173112"/>
        <dbReference type="EC" id="2.7.7.49"/>
    </reaction>
</comment>
<dbReference type="Proteomes" id="UP000765509">
    <property type="component" value="Unassembled WGS sequence"/>
</dbReference>
<dbReference type="GO" id="GO:0006508">
    <property type="term" value="P:proteolysis"/>
    <property type="evidence" value="ECO:0007669"/>
    <property type="project" value="UniProtKB-KW"/>
</dbReference>
<evidence type="ECO:0000259" key="24">
    <source>
        <dbReference type="PROSITE" id="PS50994"/>
    </source>
</evidence>
<keyword evidence="10" id="KW-0064">Aspartyl protease</keyword>
<dbReference type="SUPFAM" id="SSF57756">
    <property type="entry name" value="Retrovirus zinc finger-like domains"/>
    <property type="match status" value="1"/>
</dbReference>
<organism evidence="25 26">
    <name type="scientific">Austropuccinia psidii MF-1</name>
    <dbReference type="NCBI Taxonomy" id="1389203"/>
    <lineage>
        <taxon>Eukaryota</taxon>
        <taxon>Fungi</taxon>
        <taxon>Dikarya</taxon>
        <taxon>Basidiomycota</taxon>
        <taxon>Pucciniomycotina</taxon>
        <taxon>Pucciniomycetes</taxon>
        <taxon>Pucciniales</taxon>
        <taxon>Sphaerophragmiaceae</taxon>
        <taxon>Austropuccinia</taxon>
    </lineage>
</organism>
<dbReference type="PANTHER" id="PTHR42648:SF11">
    <property type="entry name" value="TRANSPOSON TY4-P GAG-POL POLYPROTEIN"/>
    <property type="match status" value="1"/>
</dbReference>
<comment type="caution">
    <text evidence="25">The sequence shown here is derived from an EMBL/GenBank/DDBJ whole genome shotgun (WGS) entry which is preliminary data.</text>
</comment>
<dbReference type="Pfam" id="PF07727">
    <property type="entry name" value="RVT_2"/>
    <property type="match status" value="1"/>
</dbReference>
<evidence type="ECO:0000256" key="6">
    <source>
        <dbReference type="ARBA" id="ARBA00022695"/>
    </source>
</evidence>
<keyword evidence="19" id="KW-0917">Virion maturation</keyword>
<dbReference type="GO" id="GO:0004190">
    <property type="term" value="F:aspartic-type endopeptidase activity"/>
    <property type="evidence" value="ECO:0007669"/>
    <property type="project" value="UniProtKB-KW"/>
</dbReference>
<dbReference type="GO" id="GO:0006310">
    <property type="term" value="P:DNA recombination"/>
    <property type="evidence" value="ECO:0007669"/>
    <property type="project" value="UniProtKB-KW"/>
</dbReference>
<dbReference type="Pfam" id="PF13976">
    <property type="entry name" value="gag_pre-integrs"/>
    <property type="match status" value="1"/>
</dbReference>
<evidence type="ECO:0000256" key="22">
    <source>
        <dbReference type="ARBA" id="ARBA00048173"/>
    </source>
</evidence>
<evidence type="ECO:0000256" key="12">
    <source>
        <dbReference type="ARBA" id="ARBA00022801"/>
    </source>
</evidence>
<keyword evidence="20" id="KW-0233">DNA recombination</keyword>
<evidence type="ECO:0000256" key="10">
    <source>
        <dbReference type="ARBA" id="ARBA00022750"/>
    </source>
</evidence>
<reference evidence="25" key="1">
    <citation type="submission" date="2021-03" db="EMBL/GenBank/DDBJ databases">
        <title>Draft genome sequence of rust myrtle Austropuccinia psidii MF-1, a brazilian biotype.</title>
        <authorList>
            <person name="Quecine M.C."/>
            <person name="Pachon D.M.R."/>
            <person name="Bonatelli M.L."/>
            <person name="Correr F.H."/>
            <person name="Franceschini L.M."/>
            <person name="Leite T.F."/>
            <person name="Margarido G.R.A."/>
            <person name="Almeida C.A."/>
            <person name="Ferrarezi J.A."/>
            <person name="Labate C.A."/>
        </authorList>
    </citation>
    <scope>NUCLEOTIDE SEQUENCE</scope>
    <source>
        <strain evidence="25">MF-1</strain>
    </source>
</reference>
<comment type="catalytic activity">
    <reaction evidence="23">
        <text>DNA(n) + a 2'-deoxyribonucleoside 5'-triphosphate = DNA(n+1) + diphosphate</text>
        <dbReference type="Rhea" id="RHEA:22508"/>
        <dbReference type="Rhea" id="RHEA-COMP:17339"/>
        <dbReference type="Rhea" id="RHEA-COMP:17340"/>
        <dbReference type="ChEBI" id="CHEBI:33019"/>
        <dbReference type="ChEBI" id="CHEBI:61560"/>
        <dbReference type="ChEBI" id="CHEBI:173112"/>
        <dbReference type="EC" id="2.7.7.7"/>
    </reaction>
</comment>
<keyword evidence="18" id="KW-0239">DNA-directed DNA polymerase</keyword>
<comment type="function">
    <text evidence="1">The aspartyl protease (PR) mediates the proteolytic cleavages of the Gag and Gag-Pol polyproteins after assembly of the VLP.</text>
</comment>
<evidence type="ECO:0000256" key="1">
    <source>
        <dbReference type="ARBA" id="ARBA00002180"/>
    </source>
</evidence>
<dbReference type="CDD" id="cd09272">
    <property type="entry name" value="RNase_HI_RT_Ty1"/>
    <property type="match status" value="1"/>
</dbReference>
<dbReference type="GO" id="GO:0015074">
    <property type="term" value="P:DNA integration"/>
    <property type="evidence" value="ECO:0007669"/>
    <property type="project" value="UniProtKB-KW"/>
</dbReference>
<keyword evidence="4" id="KW-0507">mRNA processing</keyword>
<keyword evidence="5" id="KW-0645">Protease</keyword>
<evidence type="ECO:0000256" key="17">
    <source>
        <dbReference type="ARBA" id="ARBA00022918"/>
    </source>
</evidence>
<keyword evidence="16" id="KW-0229">DNA integration</keyword>
<proteinExistence type="predicted"/>
<evidence type="ECO:0000256" key="8">
    <source>
        <dbReference type="ARBA" id="ARBA00022723"/>
    </source>
</evidence>
<keyword evidence="7" id="KW-0540">Nuclease</keyword>
<keyword evidence="9" id="KW-0547">Nucleotide-binding</keyword>
<dbReference type="InterPro" id="IPR036875">
    <property type="entry name" value="Znf_CCHC_sf"/>
</dbReference>
<dbReference type="GO" id="GO:0032196">
    <property type="term" value="P:transposition"/>
    <property type="evidence" value="ECO:0007669"/>
    <property type="project" value="UniProtKB-KW"/>
</dbReference>
<dbReference type="EMBL" id="AVOT02011951">
    <property type="protein sequence ID" value="MBW0493187.1"/>
    <property type="molecule type" value="Genomic_DNA"/>
</dbReference>
<dbReference type="InterPro" id="IPR039537">
    <property type="entry name" value="Retrotran_Ty1/copia-like"/>
</dbReference>
<evidence type="ECO:0000256" key="7">
    <source>
        <dbReference type="ARBA" id="ARBA00022722"/>
    </source>
</evidence>
<dbReference type="PANTHER" id="PTHR42648">
    <property type="entry name" value="TRANSPOSASE, PUTATIVE-RELATED"/>
    <property type="match status" value="1"/>
</dbReference>
<dbReference type="OrthoDB" id="3251181at2759"/>
<keyword evidence="26" id="KW-1185">Reference proteome</keyword>
<dbReference type="PROSITE" id="PS50994">
    <property type="entry name" value="INTEGRASE"/>
    <property type="match status" value="1"/>
</dbReference>
<dbReference type="GO" id="GO:0003887">
    <property type="term" value="F:DNA-directed DNA polymerase activity"/>
    <property type="evidence" value="ECO:0007669"/>
    <property type="project" value="UniProtKB-KW"/>
</dbReference>
<dbReference type="InterPro" id="IPR036397">
    <property type="entry name" value="RNaseH_sf"/>
</dbReference>
<dbReference type="Pfam" id="PF25597">
    <property type="entry name" value="SH3_retrovirus"/>
    <property type="match status" value="1"/>
</dbReference>
<dbReference type="GO" id="GO:0003723">
    <property type="term" value="F:RNA binding"/>
    <property type="evidence" value="ECO:0007669"/>
    <property type="project" value="UniProtKB-KW"/>
</dbReference>
<accession>A0A9Q3D3I0</accession>
<dbReference type="GO" id="GO:0008270">
    <property type="term" value="F:zinc ion binding"/>
    <property type="evidence" value="ECO:0007669"/>
    <property type="project" value="InterPro"/>
</dbReference>
<evidence type="ECO:0000256" key="2">
    <source>
        <dbReference type="ARBA" id="ARBA00022578"/>
    </source>
</evidence>
<dbReference type="InterPro" id="IPR025724">
    <property type="entry name" value="GAG-pre-integrase_dom"/>
</dbReference>
<evidence type="ECO:0000256" key="21">
    <source>
        <dbReference type="ARBA" id="ARBA00023268"/>
    </source>
</evidence>
<evidence type="ECO:0000256" key="3">
    <source>
        <dbReference type="ARBA" id="ARBA00022612"/>
    </source>
</evidence>
<dbReference type="InterPro" id="IPR012337">
    <property type="entry name" value="RNaseH-like_sf"/>
</dbReference>
<evidence type="ECO:0000313" key="25">
    <source>
        <dbReference type="EMBL" id="MBW0493187.1"/>
    </source>
</evidence>
<keyword evidence="8" id="KW-0479">Metal-binding</keyword>
<evidence type="ECO:0000256" key="13">
    <source>
        <dbReference type="ARBA" id="ARBA00022840"/>
    </source>
</evidence>
<keyword evidence="12" id="KW-0378">Hydrolase</keyword>
<keyword evidence="21" id="KW-0511">Multifunctional enzyme</keyword>